<evidence type="ECO:0000259" key="1">
    <source>
        <dbReference type="Pfam" id="PF00009"/>
    </source>
</evidence>
<accession>A0A452U072</accession>
<evidence type="ECO:0000313" key="2">
    <source>
        <dbReference type="Ensembl" id="ENSUMAP00000013999"/>
    </source>
</evidence>
<dbReference type="SUPFAM" id="SSF52540">
    <property type="entry name" value="P-loop containing nucleoside triphosphate hydrolases"/>
    <property type="match status" value="1"/>
</dbReference>
<dbReference type="GO" id="GO:0005525">
    <property type="term" value="F:GTP binding"/>
    <property type="evidence" value="ECO:0007669"/>
    <property type="project" value="InterPro"/>
</dbReference>
<dbReference type="Ensembl" id="ENSUMAT00000016602.1">
    <property type="protein sequence ID" value="ENSUMAP00000013999.1"/>
    <property type="gene ID" value="ENSUMAG00000010303.1"/>
</dbReference>
<reference evidence="2" key="1">
    <citation type="submission" date="2019-03" db="UniProtKB">
        <authorList>
            <consortium name="Ensembl"/>
        </authorList>
    </citation>
    <scope>IDENTIFICATION</scope>
</reference>
<dbReference type="Gene3D" id="3.40.50.300">
    <property type="entry name" value="P-loop containing nucleotide triphosphate hydrolases"/>
    <property type="match status" value="1"/>
</dbReference>
<dbReference type="PANTHER" id="PTHR42908">
    <property type="entry name" value="TRANSLATION ELONGATION FACTOR-RELATED"/>
    <property type="match status" value="1"/>
</dbReference>
<dbReference type="GO" id="GO:0042256">
    <property type="term" value="P:cytosolic ribosome assembly"/>
    <property type="evidence" value="ECO:0007669"/>
    <property type="project" value="TreeGrafter"/>
</dbReference>
<dbReference type="Pfam" id="PF00009">
    <property type="entry name" value="GTP_EFTU"/>
    <property type="match status" value="1"/>
</dbReference>
<dbReference type="InterPro" id="IPR000795">
    <property type="entry name" value="T_Tr_GTP-bd_dom"/>
</dbReference>
<dbReference type="AlphaFoldDB" id="A0A452U072"/>
<dbReference type="InterPro" id="IPR027417">
    <property type="entry name" value="P-loop_NTPase"/>
</dbReference>
<dbReference type="GO" id="GO:0005829">
    <property type="term" value="C:cytosol"/>
    <property type="evidence" value="ECO:0007669"/>
    <property type="project" value="TreeGrafter"/>
</dbReference>
<organism evidence="2">
    <name type="scientific">Ursus maritimus</name>
    <name type="common">Polar bear</name>
    <name type="synonym">Thalarctos maritimus</name>
    <dbReference type="NCBI Taxonomy" id="29073"/>
    <lineage>
        <taxon>Eukaryota</taxon>
        <taxon>Metazoa</taxon>
        <taxon>Chordata</taxon>
        <taxon>Craniata</taxon>
        <taxon>Vertebrata</taxon>
        <taxon>Euteleostomi</taxon>
        <taxon>Mammalia</taxon>
        <taxon>Eutheria</taxon>
        <taxon>Laurasiatheria</taxon>
        <taxon>Carnivora</taxon>
        <taxon>Caniformia</taxon>
        <taxon>Ursidae</taxon>
        <taxon>Ursus</taxon>
    </lineage>
</organism>
<sequence length="138" mass="15537">MVLNSLDKMIHLQKNTANIRNICVLAHVDHGKTTLADCLISSNGIISSRLAGKLRYMDSREDEQVRGITMKSSAISLHYAKDEVVRDRLSSLGCRWGPLTGLRAEEWAVHTCPPMHPGDCMDFFTRMVKSLRTWLAQP</sequence>
<dbReference type="GeneTree" id="ENSGT00550000074806"/>
<gene>
    <name evidence="2" type="primary">EFL1</name>
</gene>
<dbReference type="GO" id="GO:0043022">
    <property type="term" value="F:ribosome binding"/>
    <property type="evidence" value="ECO:0007669"/>
    <property type="project" value="TreeGrafter"/>
</dbReference>
<name>A0A452U072_URSMA</name>
<dbReference type="PANTHER" id="PTHR42908:SF3">
    <property type="entry name" value="ELONGATION FACTOR-LIKE GTPASE 1"/>
    <property type="match status" value="1"/>
</dbReference>
<feature type="domain" description="Tr-type G" evidence="1">
    <location>
        <begin position="18"/>
        <end position="82"/>
    </location>
</feature>
<proteinExistence type="predicted"/>
<dbReference type="GO" id="GO:1990904">
    <property type="term" value="C:ribonucleoprotein complex"/>
    <property type="evidence" value="ECO:0007669"/>
    <property type="project" value="TreeGrafter"/>
</dbReference>
<dbReference type="GO" id="GO:0003924">
    <property type="term" value="F:GTPase activity"/>
    <property type="evidence" value="ECO:0007669"/>
    <property type="project" value="InterPro"/>
</dbReference>
<protein>
    <submittedName>
        <fullName evidence="2">Elongation factor like GTPase 1</fullName>
    </submittedName>
</protein>